<dbReference type="HOGENOM" id="CLU_546488_0_0_1"/>
<feature type="coiled-coil region" evidence="1">
    <location>
        <begin position="299"/>
        <end position="333"/>
    </location>
</feature>
<protein>
    <submittedName>
        <fullName evidence="3">Unplaced genomic scaffold SPHSTscaffold_68, whole genome shotgun sequence</fullName>
    </submittedName>
</protein>
<accession>A0A0C9VQK3</accession>
<organism evidence="3 4">
    <name type="scientific">Sphaerobolus stellatus (strain SS14)</name>
    <dbReference type="NCBI Taxonomy" id="990650"/>
    <lineage>
        <taxon>Eukaryota</taxon>
        <taxon>Fungi</taxon>
        <taxon>Dikarya</taxon>
        <taxon>Basidiomycota</taxon>
        <taxon>Agaricomycotina</taxon>
        <taxon>Agaricomycetes</taxon>
        <taxon>Phallomycetidae</taxon>
        <taxon>Geastrales</taxon>
        <taxon>Sphaerobolaceae</taxon>
        <taxon>Sphaerobolus</taxon>
    </lineage>
</organism>
<evidence type="ECO:0000313" key="4">
    <source>
        <dbReference type="Proteomes" id="UP000054279"/>
    </source>
</evidence>
<name>A0A0C9VQK3_SPHS4</name>
<keyword evidence="1" id="KW-0175">Coiled coil</keyword>
<feature type="region of interest" description="Disordered" evidence="2">
    <location>
        <begin position="479"/>
        <end position="499"/>
    </location>
</feature>
<dbReference type="AlphaFoldDB" id="A0A0C9VQK3"/>
<gene>
    <name evidence="3" type="ORF">M422DRAFT_256461</name>
</gene>
<proteinExistence type="predicted"/>
<reference evidence="3 4" key="1">
    <citation type="submission" date="2014-06" db="EMBL/GenBank/DDBJ databases">
        <title>Evolutionary Origins and Diversification of the Mycorrhizal Mutualists.</title>
        <authorList>
            <consortium name="DOE Joint Genome Institute"/>
            <consortium name="Mycorrhizal Genomics Consortium"/>
            <person name="Kohler A."/>
            <person name="Kuo A."/>
            <person name="Nagy L.G."/>
            <person name="Floudas D."/>
            <person name="Copeland A."/>
            <person name="Barry K.W."/>
            <person name="Cichocki N."/>
            <person name="Veneault-Fourrey C."/>
            <person name="LaButti K."/>
            <person name="Lindquist E.A."/>
            <person name="Lipzen A."/>
            <person name="Lundell T."/>
            <person name="Morin E."/>
            <person name="Murat C."/>
            <person name="Riley R."/>
            <person name="Ohm R."/>
            <person name="Sun H."/>
            <person name="Tunlid A."/>
            <person name="Henrissat B."/>
            <person name="Grigoriev I.V."/>
            <person name="Hibbett D.S."/>
            <person name="Martin F."/>
        </authorList>
    </citation>
    <scope>NUCLEOTIDE SEQUENCE [LARGE SCALE GENOMIC DNA]</scope>
    <source>
        <strain evidence="3 4">SS14</strain>
    </source>
</reference>
<keyword evidence="4" id="KW-1185">Reference proteome</keyword>
<feature type="region of interest" description="Disordered" evidence="2">
    <location>
        <begin position="366"/>
        <end position="403"/>
    </location>
</feature>
<evidence type="ECO:0000256" key="1">
    <source>
        <dbReference type="SAM" id="Coils"/>
    </source>
</evidence>
<dbReference type="OrthoDB" id="3246731at2759"/>
<evidence type="ECO:0000313" key="3">
    <source>
        <dbReference type="EMBL" id="KIJ40500.1"/>
    </source>
</evidence>
<evidence type="ECO:0000256" key="2">
    <source>
        <dbReference type="SAM" id="MobiDB-lite"/>
    </source>
</evidence>
<sequence length="499" mass="55879">MSDLLLGARRLSIDTSWKRLPDKWQEFEMEAFFSQYNRSIVVARAYVNSQSADAHLVLFQGIFAIAAADTGREVRIRHIHGDGLDTITADGHRGQAIGWGKFCQSLCRSMAGYCAYEITKPLFALTPSDHLKRCYRYCFSHYTRNIGDLRGYVEEAVRTSMMRLASAEELPPAIYESIIATIRNGGKKAIDWLKDKESADGWALAAIYRPKSKIPLHIWKAAPSTSNGNEQAHRNVNRDGTKLSLLAATMFGEGVDFRQLNGIDILLKHGIHNRDQVQSHFRRAARALIRSAAVQKRTIEGHDSELQNSYSELSKLQNEAVKQNATLKRVREDGHGAGPPMSKLRTTEKKYTELYSSLSALQARSSGRVEAPELPHPSLLIPQPPQPLPPLQMQSQQTLWSDQPQGNSFGVQRVSVYSIQSPSTNFGLGSSTTSPSHSSNQVPFRTASTYPRNTITSQQYEFGHEFTYANYSHQGLYQGYPPNAYTPDSHYSPEGSQRR</sequence>
<dbReference type="Proteomes" id="UP000054279">
    <property type="component" value="Unassembled WGS sequence"/>
</dbReference>
<dbReference type="EMBL" id="KN837143">
    <property type="protein sequence ID" value="KIJ40500.1"/>
    <property type="molecule type" value="Genomic_DNA"/>
</dbReference>